<organism evidence="1 2">
    <name type="scientific">Candidatus Kaiserbacteria bacterium RIFCSPHIGHO2_01_FULL_54_36b</name>
    <dbReference type="NCBI Taxonomy" id="1798483"/>
    <lineage>
        <taxon>Bacteria</taxon>
        <taxon>Candidatus Kaiseribacteriota</taxon>
    </lineage>
</organism>
<evidence type="ECO:0000313" key="1">
    <source>
        <dbReference type="EMBL" id="OGG50648.1"/>
    </source>
</evidence>
<evidence type="ECO:0000313" key="2">
    <source>
        <dbReference type="Proteomes" id="UP000176445"/>
    </source>
</evidence>
<dbReference type="Proteomes" id="UP000176445">
    <property type="component" value="Unassembled WGS sequence"/>
</dbReference>
<comment type="caution">
    <text evidence="1">The sequence shown here is derived from an EMBL/GenBank/DDBJ whole genome shotgun (WGS) entry which is preliminary data.</text>
</comment>
<dbReference type="AlphaFoldDB" id="A0A1F6CNE1"/>
<reference evidence="1 2" key="1">
    <citation type="journal article" date="2016" name="Nat. Commun.">
        <title>Thousands of microbial genomes shed light on interconnected biogeochemical processes in an aquifer system.</title>
        <authorList>
            <person name="Anantharaman K."/>
            <person name="Brown C.T."/>
            <person name="Hug L.A."/>
            <person name="Sharon I."/>
            <person name="Castelle C.J."/>
            <person name="Probst A.J."/>
            <person name="Thomas B.C."/>
            <person name="Singh A."/>
            <person name="Wilkins M.J."/>
            <person name="Karaoz U."/>
            <person name="Brodie E.L."/>
            <person name="Williams K.H."/>
            <person name="Hubbard S.S."/>
            <person name="Banfield J.F."/>
        </authorList>
    </citation>
    <scope>NUCLEOTIDE SEQUENCE [LARGE SCALE GENOMIC DNA]</scope>
</reference>
<name>A0A1F6CNE1_9BACT</name>
<gene>
    <name evidence="1" type="ORF">A2704_06845</name>
</gene>
<protein>
    <submittedName>
        <fullName evidence="1">Uncharacterized protein</fullName>
    </submittedName>
</protein>
<accession>A0A1F6CNE1</accession>
<dbReference type="EMBL" id="MFKW01000045">
    <property type="protein sequence ID" value="OGG50648.1"/>
    <property type="molecule type" value="Genomic_DNA"/>
</dbReference>
<sequence length="124" mass="13875">MNPFFVSENLTPVRFFNLNPITRVGGHMTAREILKEGTTAGKLMEKLLAEGRHPMDWEEKSKILSAGSADKEKTNVFLLVAEDGTWILLAVNYSAKDKLWFAQSFQGRDGAIIPKGSIVYSKEE</sequence>
<proteinExistence type="predicted"/>